<dbReference type="Proteomes" id="UP000800092">
    <property type="component" value="Unassembled WGS sequence"/>
</dbReference>
<accession>A0A6A6HH12</accession>
<proteinExistence type="predicted"/>
<sequence>MAVPFDVLSANHSSQVVHGNNDSLSIVLDHQAVSDDRRRDAAMLDFLTKREASYPVNQCPLQAPSAPASFTQFKGSECLTKTFAGTYTISCDYPVWRGPPHGVGLFWYQGACRPHEICIDRIYDQGITWFTGVYSTAWCVAGTSFVSLARTVIGNANRRVTIVPQKRKGKNASIGVVLTREDDNDVLFKAYMMTLIARDAEHRRLGQTISCSNCSNLSFRKWPIGTVDFGLDVVVPNTSDIANVHVFGWP</sequence>
<name>A0A6A6HH12_VIRVR</name>
<gene>
    <name evidence="1" type="ORF">EV356DRAFT_496632</name>
</gene>
<evidence type="ECO:0000313" key="1">
    <source>
        <dbReference type="EMBL" id="KAF2237109.1"/>
    </source>
</evidence>
<keyword evidence="2" id="KW-1185">Reference proteome</keyword>
<organism evidence="1 2">
    <name type="scientific">Viridothelium virens</name>
    <name type="common">Speckled blister lichen</name>
    <name type="synonym">Trypethelium virens</name>
    <dbReference type="NCBI Taxonomy" id="1048519"/>
    <lineage>
        <taxon>Eukaryota</taxon>
        <taxon>Fungi</taxon>
        <taxon>Dikarya</taxon>
        <taxon>Ascomycota</taxon>
        <taxon>Pezizomycotina</taxon>
        <taxon>Dothideomycetes</taxon>
        <taxon>Dothideomycetes incertae sedis</taxon>
        <taxon>Trypetheliales</taxon>
        <taxon>Trypetheliaceae</taxon>
        <taxon>Viridothelium</taxon>
    </lineage>
</organism>
<feature type="non-terminal residue" evidence="1">
    <location>
        <position position="250"/>
    </location>
</feature>
<dbReference type="AlphaFoldDB" id="A0A6A6HH12"/>
<evidence type="ECO:0000313" key="2">
    <source>
        <dbReference type="Proteomes" id="UP000800092"/>
    </source>
</evidence>
<protein>
    <submittedName>
        <fullName evidence="1">Uncharacterized protein</fullName>
    </submittedName>
</protein>
<reference evidence="1" key="1">
    <citation type="journal article" date="2020" name="Stud. Mycol.">
        <title>101 Dothideomycetes genomes: a test case for predicting lifestyles and emergence of pathogens.</title>
        <authorList>
            <person name="Haridas S."/>
            <person name="Albert R."/>
            <person name="Binder M."/>
            <person name="Bloem J."/>
            <person name="Labutti K."/>
            <person name="Salamov A."/>
            <person name="Andreopoulos B."/>
            <person name="Baker S."/>
            <person name="Barry K."/>
            <person name="Bills G."/>
            <person name="Bluhm B."/>
            <person name="Cannon C."/>
            <person name="Castanera R."/>
            <person name="Culley D."/>
            <person name="Daum C."/>
            <person name="Ezra D."/>
            <person name="Gonzalez J."/>
            <person name="Henrissat B."/>
            <person name="Kuo A."/>
            <person name="Liang C."/>
            <person name="Lipzen A."/>
            <person name="Lutzoni F."/>
            <person name="Magnuson J."/>
            <person name="Mondo S."/>
            <person name="Nolan M."/>
            <person name="Ohm R."/>
            <person name="Pangilinan J."/>
            <person name="Park H.-J."/>
            <person name="Ramirez L."/>
            <person name="Alfaro M."/>
            <person name="Sun H."/>
            <person name="Tritt A."/>
            <person name="Yoshinaga Y."/>
            <person name="Zwiers L.-H."/>
            <person name="Turgeon B."/>
            <person name="Goodwin S."/>
            <person name="Spatafora J."/>
            <person name="Crous P."/>
            <person name="Grigoriev I."/>
        </authorList>
    </citation>
    <scope>NUCLEOTIDE SEQUENCE</scope>
    <source>
        <strain evidence="1">Tuck. ex Michener</strain>
    </source>
</reference>
<dbReference type="EMBL" id="ML991781">
    <property type="protein sequence ID" value="KAF2237109.1"/>
    <property type="molecule type" value="Genomic_DNA"/>
</dbReference>